<dbReference type="Proteomes" id="UP001153678">
    <property type="component" value="Unassembled WGS sequence"/>
</dbReference>
<gene>
    <name evidence="2" type="ORF">FWILDA_LOCUS12920</name>
</gene>
<dbReference type="AlphaFoldDB" id="A0A9W4WXT3"/>
<name>A0A9W4WXT3_9GLOM</name>
<protein>
    <submittedName>
        <fullName evidence="2">16126_t:CDS:1</fullName>
    </submittedName>
</protein>
<dbReference type="OrthoDB" id="2335006at2759"/>
<evidence type="ECO:0000313" key="3">
    <source>
        <dbReference type="Proteomes" id="UP001153678"/>
    </source>
</evidence>
<comment type="caution">
    <text evidence="2">The sequence shown here is derived from an EMBL/GenBank/DDBJ whole genome shotgun (WGS) entry which is preliminary data.</text>
</comment>
<evidence type="ECO:0000313" key="2">
    <source>
        <dbReference type="EMBL" id="CAI2187127.1"/>
    </source>
</evidence>
<evidence type="ECO:0000256" key="1">
    <source>
        <dbReference type="SAM" id="MobiDB-lite"/>
    </source>
</evidence>
<organism evidence="2 3">
    <name type="scientific">Funneliformis geosporum</name>
    <dbReference type="NCBI Taxonomy" id="1117311"/>
    <lineage>
        <taxon>Eukaryota</taxon>
        <taxon>Fungi</taxon>
        <taxon>Fungi incertae sedis</taxon>
        <taxon>Mucoromycota</taxon>
        <taxon>Glomeromycotina</taxon>
        <taxon>Glomeromycetes</taxon>
        <taxon>Glomerales</taxon>
        <taxon>Glomeraceae</taxon>
        <taxon>Funneliformis</taxon>
    </lineage>
</organism>
<feature type="region of interest" description="Disordered" evidence="1">
    <location>
        <begin position="391"/>
        <end position="417"/>
    </location>
</feature>
<proteinExistence type="predicted"/>
<sequence>MSSIVINEENIIYEEDLNMEIQYLMGEPSGQNLTTCSYLGDEMEHESVDSDSDLRLKVNEELSSNNIENNTFIIYLSAIQTEYRYKKDNIKCTGRPVLKCLKSRDETIPPSYFIGCDRWNFNEKFHRYISIKENVDLNLLQQLLSGLYEGKTDEPVNNCFLVLSNSSKKKLCSHPHCAGNTIKHGSIIQKSCVHSHPPPPPNRVPISIYKFQKEIHLQGHGFLGVIYNYSCNIDNFCEYVKCLEFFEDNHMMIICTTSEQLSKWIKCEHFQIDLSFKCVAGEINEFEVNYYNPQHNLNLDYAQAQGLGLVLNEIDKTRNWEEHLVHFFKSCKVHYKRGRKLDRERSNAIRVYQKYNIPTRRQDKGLIARNILSNKRQGDVNNSYTEDEIPISHKQSAKKKPRKSIVVNSDTENNDKENELTSRISELEYKEWVLALKEREIDLREREAKIYLMELSNFEKKRELEFVKS</sequence>
<dbReference type="EMBL" id="CAMKVN010004468">
    <property type="protein sequence ID" value="CAI2187127.1"/>
    <property type="molecule type" value="Genomic_DNA"/>
</dbReference>
<keyword evidence="3" id="KW-1185">Reference proteome</keyword>
<accession>A0A9W4WXT3</accession>
<reference evidence="2" key="1">
    <citation type="submission" date="2022-08" db="EMBL/GenBank/DDBJ databases">
        <authorList>
            <person name="Kallberg Y."/>
            <person name="Tangrot J."/>
            <person name="Rosling A."/>
        </authorList>
    </citation>
    <scope>NUCLEOTIDE SEQUENCE</scope>
    <source>
        <strain evidence="2">Wild A</strain>
    </source>
</reference>